<dbReference type="Proteomes" id="UP000823561">
    <property type="component" value="Chromosome 5"/>
</dbReference>
<evidence type="ECO:0000313" key="10">
    <source>
        <dbReference type="Proteomes" id="UP000823561"/>
    </source>
</evidence>
<dbReference type="PRINTS" id="PR00799">
    <property type="entry name" value="TRANSAMINASE"/>
</dbReference>
<feature type="domain" description="Aminotransferase class I/classII large" evidence="8">
    <location>
        <begin position="32"/>
        <end position="404"/>
    </location>
</feature>
<accession>A0AAV6GZT0</accession>
<dbReference type="InterPro" id="IPR015422">
    <property type="entry name" value="PyrdxlP-dep_Trfase_small"/>
</dbReference>
<protein>
    <recommendedName>
        <fullName evidence="4">aspartate transaminase</fullName>
        <ecNumber evidence="4">2.6.1.1</ecNumber>
    </recommendedName>
</protein>
<keyword evidence="6" id="KW-0808">Transferase</keyword>
<dbReference type="PANTHER" id="PTHR11879:SF36">
    <property type="entry name" value="ASPARTATE AMINOTRANSFERASE, CYTOPLASMIC 2"/>
    <property type="match status" value="1"/>
</dbReference>
<evidence type="ECO:0000256" key="1">
    <source>
        <dbReference type="ARBA" id="ARBA00001933"/>
    </source>
</evidence>
<organism evidence="9 10">
    <name type="scientific">Alosa alosa</name>
    <name type="common">allis shad</name>
    <dbReference type="NCBI Taxonomy" id="278164"/>
    <lineage>
        <taxon>Eukaryota</taxon>
        <taxon>Metazoa</taxon>
        <taxon>Chordata</taxon>
        <taxon>Craniata</taxon>
        <taxon>Vertebrata</taxon>
        <taxon>Euteleostomi</taxon>
        <taxon>Actinopterygii</taxon>
        <taxon>Neopterygii</taxon>
        <taxon>Teleostei</taxon>
        <taxon>Clupei</taxon>
        <taxon>Clupeiformes</taxon>
        <taxon>Clupeoidei</taxon>
        <taxon>Clupeidae</taxon>
        <taxon>Alosa</taxon>
    </lineage>
</organism>
<evidence type="ECO:0000259" key="8">
    <source>
        <dbReference type="Pfam" id="PF00155"/>
    </source>
</evidence>
<evidence type="ECO:0000256" key="3">
    <source>
        <dbReference type="ARBA" id="ARBA00011738"/>
    </source>
</evidence>
<dbReference type="GO" id="GO:0005829">
    <property type="term" value="C:cytosol"/>
    <property type="evidence" value="ECO:0007669"/>
    <property type="project" value="TreeGrafter"/>
</dbReference>
<dbReference type="EMBL" id="JADWDJ010000005">
    <property type="protein sequence ID" value="KAG5280618.1"/>
    <property type="molecule type" value="Genomic_DNA"/>
</dbReference>
<proteinExistence type="inferred from homology"/>
<evidence type="ECO:0000256" key="2">
    <source>
        <dbReference type="ARBA" id="ARBA00007441"/>
    </source>
</evidence>
<dbReference type="AlphaFoldDB" id="A0AAV6GZT0"/>
<dbReference type="EC" id="2.6.1.1" evidence="4"/>
<dbReference type="InterPro" id="IPR000796">
    <property type="entry name" value="Asp_trans"/>
</dbReference>
<comment type="similarity">
    <text evidence="2">Belongs to the class-I pyridoxal-phosphate-dependent aminotransferase family.</text>
</comment>
<dbReference type="PANTHER" id="PTHR11879">
    <property type="entry name" value="ASPARTATE AMINOTRANSFERASE"/>
    <property type="match status" value="1"/>
</dbReference>
<gene>
    <name evidence="9" type="ORF">AALO_G00062140</name>
</gene>
<dbReference type="Gene3D" id="3.90.1150.10">
    <property type="entry name" value="Aspartate Aminotransferase, domain 1"/>
    <property type="match status" value="1"/>
</dbReference>
<keyword evidence="10" id="KW-1185">Reference proteome</keyword>
<dbReference type="SUPFAM" id="SSF53383">
    <property type="entry name" value="PLP-dependent transferases"/>
    <property type="match status" value="1"/>
</dbReference>
<evidence type="ECO:0000313" key="9">
    <source>
        <dbReference type="EMBL" id="KAG5280618.1"/>
    </source>
</evidence>
<keyword evidence="7" id="KW-0663">Pyridoxal phosphate</keyword>
<evidence type="ECO:0000256" key="5">
    <source>
        <dbReference type="ARBA" id="ARBA00022576"/>
    </source>
</evidence>
<dbReference type="Gene3D" id="3.40.640.10">
    <property type="entry name" value="Type I PLP-dependent aspartate aminotransferase-like (Major domain)"/>
    <property type="match status" value="1"/>
</dbReference>
<name>A0AAV6GZT0_9TELE</name>
<comment type="cofactor">
    <cofactor evidence="1">
        <name>pyridoxal 5'-phosphate</name>
        <dbReference type="ChEBI" id="CHEBI:597326"/>
    </cofactor>
</comment>
<evidence type="ECO:0000256" key="6">
    <source>
        <dbReference type="ARBA" id="ARBA00022679"/>
    </source>
</evidence>
<comment type="subunit">
    <text evidence="3">Homodimer.</text>
</comment>
<dbReference type="GO" id="GO:0006532">
    <property type="term" value="P:aspartate biosynthetic process"/>
    <property type="evidence" value="ECO:0007669"/>
    <property type="project" value="TreeGrafter"/>
</dbReference>
<evidence type="ECO:0000256" key="7">
    <source>
        <dbReference type="ARBA" id="ARBA00022898"/>
    </source>
</evidence>
<reference evidence="9" key="1">
    <citation type="submission" date="2020-10" db="EMBL/GenBank/DDBJ databases">
        <title>Chromosome-scale genome assembly of the Allis shad, Alosa alosa.</title>
        <authorList>
            <person name="Margot Z."/>
            <person name="Christophe K."/>
            <person name="Cabau C."/>
            <person name="Louis A."/>
            <person name="Berthelot C."/>
            <person name="Parey E."/>
            <person name="Roest Crollius H."/>
            <person name="Montfort J."/>
            <person name="Robinson-Rechavi M."/>
            <person name="Bucao C."/>
            <person name="Bouchez O."/>
            <person name="Gislard M."/>
            <person name="Lluch J."/>
            <person name="Milhes M."/>
            <person name="Lampietro C."/>
            <person name="Lopez Roques C."/>
            <person name="Donnadieu C."/>
            <person name="Braasch I."/>
            <person name="Desvignes T."/>
            <person name="Postlethwait J."/>
            <person name="Bobe J."/>
            <person name="Guiguen Y."/>
        </authorList>
    </citation>
    <scope>NUCLEOTIDE SEQUENCE</scope>
    <source>
        <strain evidence="9">M-15738</strain>
        <tissue evidence="9">Blood</tissue>
    </source>
</reference>
<dbReference type="GO" id="GO:0030170">
    <property type="term" value="F:pyridoxal phosphate binding"/>
    <property type="evidence" value="ECO:0007669"/>
    <property type="project" value="InterPro"/>
</dbReference>
<keyword evidence="5" id="KW-0032">Aminotransferase</keyword>
<dbReference type="InterPro" id="IPR015424">
    <property type="entry name" value="PyrdxlP-dep_Trfase"/>
</dbReference>
<dbReference type="Pfam" id="PF00155">
    <property type="entry name" value="Aminotran_1_2"/>
    <property type="match status" value="1"/>
</dbReference>
<dbReference type="InterPro" id="IPR004839">
    <property type="entry name" value="Aminotransferase_I/II_large"/>
</dbReference>
<evidence type="ECO:0000256" key="4">
    <source>
        <dbReference type="ARBA" id="ARBA00012753"/>
    </source>
</evidence>
<sequence>MSVISVFTNIPTAPPKRESKILADFRRDAHPEKVNLAGREYLNEDGQTTVLPLIWKIKQQIGSDPTLTPGYPPPLGLTELTKRVVELTLGKDSPAIVENRVLGVQAVGCMGAVRLGAELLRRWCNNSASWSGPILLPSPCDDSLAETFEAAGFGNVCYYRYWDANSLGVCAENVLKDLEEAPEQSVVVLSVSGHYPTGADLSVDDWKLVADVMMQRRLFPFFLMSEQGFSKSYEKDAWPVRHCVSLGLEVMCAQSFCHTFGLYGEQVGHLLCVLKHNSFLLAVQSQLEKSVQTLWSSPPTGGARVVATVLSNPAHLIEWQEGVRSQVERCMLIREQLREKLRLLGCPGQWDHLTKQTGLYCCTGLSGHQVEFLGKRRHVYLLDIGCLNISAINSRNVDYVAESIHLAVTTL</sequence>
<comment type="caution">
    <text evidence="9">The sequence shown here is derived from an EMBL/GenBank/DDBJ whole genome shotgun (WGS) entry which is preliminary data.</text>
</comment>
<dbReference type="InterPro" id="IPR015421">
    <property type="entry name" value="PyrdxlP-dep_Trfase_major"/>
</dbReference>
<dbReference type="GO" id="GO:0004069">
    <property type="term" value="F:L-aspartate:2-oxoglutarate aminotransferase activity"/>
    <property type="evidence" value="ECO:0007669"/>
    <property type="project" value="UniProtKB-EC"/>
</dbReference>